<feature type="domain" description="SH3b" evidence="2">
    <location>
        <begin position="11"/>
        <end position="76"/>
    </location>
</feature>
<evidence type="ECO:0000313" key="3">
    <source>
        <dbReference type="EMBL" id="EEG49487.1"/>
    </source>
</evidence>
<evidence type="ECO:0000259" key="1">
    <source>
        <dbReference type="PROSITE" id="PS50042"/>
    </source>
</evidence>
<feature type="non-terminal residue" evidence="3">
    <location>
        <position position="1"/>
    </location>
</feature>
<dbReference type="SMART" id="SM00287">
    <property type="entry name" value="SH3b"/>
    <property type="match status" value="2"/>
</dbReference>
<evidence type="ECO:0000313" key="4">
    <source>
        <dbReference type="Proteomes" id="UP000003100"/>
    </source>
</evidence>
<gene>
    <name evidence="3" type="ORF">RUMHYD_01588</name>
</gene>
<proteinExistence type="predicted"/>
<dbReference type="eggNOG" id="COG3103">
    <property type="taxonomic scope" value="Bacteria"/>
</dbReference>
<dbReference type="PROSITE" id="PS51781">
    <property type="entry name" value="SH3B"/>
    <property type="match status" value="2"/>
</dbReference>
<dbReference type="PANTHER" id="PTHR34408">
    <property type="entry name" value="FAMILY PROTEIN, PUTATIVE-RELATED"/>
    <property type="match status" value="1"/>
</dbReference>
<dbReference type="AlphaFoldDB" id="C0CL67"/>
<comment type="caution">
    <text evidence="3">The sequence shown here is derived from an EMBL/GenBank/DDBJ whole genome shotgun (WGS) entry which is preliminary data.</text>
</comment>
<feature type="domain" description="SH3b" evidence="2">
    <location>
        <begin position="83"/>
        <end position="147"/>
    </location>
</feature>
<dbReference type="EMBL" id="ACBZ01000077">
    <property type="protein sequence ID" value="EEG49487.1"/>
    <property type="molecule type" value="Genomic_DNA"/>
</dbReference>
<dbReference type="Gene3D" id="2.30.30.40">
    <property type="entry name" value="SH3 Domains"/>
    <property type="match status" value="2"/>
</dbReference>
<dbReference type="RefSeq" id="WP_005947851.1">
    <property type="nucleotide sequence ID" value="NZ_GG657680.1"/>
</dbReference>
<protein>
    <recommendedName>
        <fullName evidence="5">SH3b domain-containing protein</fullName>
    </recommendedName>
</protein>
<dbReference type="Pfam" id="PF08239">
    <property type="entry name" value="SH3_3"/>
    <property type="match status" value="2"/>
</dbReference>
<organism evidence="3 4">
    <name type="scientific">Blautia hydrogenotrophica (strain DSM 10507 / JCM 14656 / S5a33)</name>
    <name type="common">Ruminococcus hydrogenotrophicus</name>
    <dbReference type="NCBI Taxonomy" id="476272"/>
    <lineage>
        <taxon>Bacteria</taxon>
        <taxon>Bacillati</taxon>
        <taxon>Bacillota</taxon>
        <taxon>Clostridia</taxon>
        <taxon>Lachnospirales</taxon>
        <taxon>Lachnospiraceae</taxon>
        <taxon>Blautia</taxon>
    </lineage>
</organism>
<dbReference type="InterPro" id="IPR000595">
    <property type="entry name" value="cNMP-bd_dom"/>
</dbReference>
<dbReference type="PANTHER" id="PTHR34408:SF1">
    <property type="entry name" value="GLYCOSYL HYDROLASE FAMILY 19 DOMAIN-CONTAINING PROTEIN HI_1415"/>
    <property type="match status" value="1"/>
</dbReference>
<reference evidence="3 4" key="2">
    <citation type="submission" date="2009-02" db="EMBL/GenBank/DDBJ databases">
        <title>Draft genome sequence of Blautia hydrogenotrophica DSM 10507 (Ruminococcus hydrogenotrophicus DSM 10507).</title>
        <authorList>
            <person name="Sudarsanam P."/>
            <person name="Ley R."/>
            <person name="Guruge J."/>
            <person name="Turnbaugh P.J."/>
            <person name="Mahowald M."/>
            <person name="Liep D."/>
            <person name="Gordon J."/>
        </authorList>
    </citation>
    <scope>NUCLEOTIDE SEQUENCE [LARGE SCALE GENOMIC DNA]</scope>
    <source>
        <strain evidence="4">DSM 10507 / JCM 14656 / S5a33</strain>
    </source>
</reference>
<dbReference type="InterPro" id="IPR003646">
    <property type="entry name" value="SH3-like_bac-type"/>
</dbReference>
<evidence type="ECO:0008006" key="5">
    <source>
        <dbReference type="Google" id="ProtNLM"/>
    </source>
</evidence>
<keyword evidence="4" id="KW-1185">Reference proteome</keyword>
<feature type="domain" description="Cyclic nucleotide-binding" evidence="1">
    <location>
        <begin position="114"/>
        <end position="133"/>
    </location>
</feature>
<dbReference type="Proteomes" id="UP000003100">
    <property type="component" value="Unassembled WGS sequence"/>
</dbReference>
<dbReference type="PROSITE" id="PS50042">
    <property type="entry name" value="CNMP_BINDING_3"/>
    <property type="match status" value="1"/>
</dbReference>
<accession>C0CL67</accession>
<reference evidence="3 4" key="1">
    <citation type="submission" date="2009-01" db="EMBL/GenBank/DDBJ databases">
        <authorList>
            <person name="Fulton L."/>
            <person name="Clifton S."/>
            <person name="Fulton B."/>
            <person name="Xu J."/>
            <person name="Minx P."/>
            <person name="Pepin K.H."/>
            <person name="Johnson M."/>
            <person name="Bhonagiri V."/>
            <person name="Nash W.E."/>
            <person name="Mardis E.R."/>
            <person name="Wilson R.K."/>
        </authorList>
    </citation>
    <scope>NUCLEOTIDE SEQUENCE [LARGE SCALE GENOMIC DNA]</scope>
    <source>
        <strain evidence="4">DSM 10507 / JCM 14656 / S5a33</strain>
    </source>
</reference>
<dbReference type="InterPro" id="IPR052354">
    <property type="entry name" value="Cell_Wall_Dynamics_Protein"/>
</dbReference>
<dbReference type="HOGENOM" id="CLU_1762573_0_0_9"/>
<name>C0CL67_BLAHS</name>
<evidence type="ECO:0000259" key="2">
    <source>
        <dbReference type="PROSITE" id="PS51781"/>
    </source>
</evidence>
<dbReference type="PATRIC" id="fig|476272.21.peg.2937"/>
<sequence length="147" mass="15780">NSSENSRQQSYPTYYVVNCRESITLRMSPSTSASEICQIPLGASVSYVGGAENGFSKVIYNGNTGYALSSYLSPDAVVGNGTEKVYEVVNCQESITLRTSPSTSASEICQIPLGETVIFYGEAGNGFYQVEYGGKSGYALASYLRRV</sequence>